<organism evidence="2 3">
    <name type="scientific">Riccia sorocarpa</name>
    <dbReference type="NCBI Taxonomy" id="122646"/>
    <lineage>
        <taxon>Eukaryota</taxon>
        <taxon>Viridiplantae</taxon>
        <taxon>Streptophyta</taxon>
        <taxon>Embryophyta</taxon>
        <taxon>Marchantiophyta</taxon>
        <taxon>Marchantiopsida</taxon>
        <taxon>Marchantiidae</taxon>
        <taxon>Marchantiales</taxon>
        <taxon>Ricciaceae</taxon>
        <taxon>Riccia</taxon>
    </lineage>
</organism>
<dbReference type="Gene3D" id="3.40.50.1820">
    <property type="entry name" value="alpha/beta hydrolase"/>
    <property type="match status" value="1"/>
</dbReference>
<name>A0ABD3GH97_9MARC</name>
<accession>A0ABD3GH97</accession>
<evidence type="ECO:0000259" key="1">
    <source>
        <dbReference type="Pfam" id="PF07859"/>
    </source>
</evidence>
<dbReference type="Pfam" id="PF07859">
    <property type="entry name" value="Abhydrolase_3"/>
    <property type="match status" value="1"/>
</dbReference>
<dbReference type="InterPro" id="IPR029058">
    <property type="entry name" value="AB_hydrolase_fold"/>
</dbReference>
<gene>
    <name evidence="2" type="ORF">R1sor_026512</name>
</gene>
<feature type="domain" description="Alpha/beta hydrolase fold-3" evidence="1">
    <location>
        <begin position="124"/>
        <end position="371"/>
    </location>
</feature>
<dbReference type="InterPro" id="IPR050466">
    <property type="entry name" value="Carboxylest/Gibb_receptor"/>
</dbReference>
<evidence type="ECO:0000313" key="3">
    <source>
        <dbReference type="Proteomes" id="UP001633002"/>
    </source>
</evidence>
<sequence>MRALSLFSTPVGAIRRFSFSPFMDQGIANDYSSVRCFHDHEPWPSTGLAPCEGDLTEAYHGIKNFIVHPDSTVTRPPMELVPPNAQFVNGVASKDVTVDEKINLWARIYVPEIILTSDRKLPVILYFHGGGFVCLSVHSRMIHDYCESVCRNSNVIIFSVEYRKAPDHRLPTQYEDAFKGLKYLQSQALLVDRTRNSNRQNAENGAQGDETLRKVESEPWLSSHADFRRIYYMGDSAGGNLVHHLSVKAAFEDVRPLEVRGQILVQPGVGGATRTAAELCWALEKSISLRAIDLFWELALPIGAGRNHWACHVVPRLEELMEMKVALPDTLLVMGGRDPLQDWQQLFYETQKKSCTKIQLLKYDEAIHGFNMYPTNEWTSPFLKELQRFISTSSSSS</sequence>
<protein>
    <recommendedName>
        <fullName evidence="1">Alpha/beta hydrolase fold-3 domain-containing protein</fullName>
    </recommendedName>
</protein>
<dbReference type="SUPFAM" id="SSF53474">
    <property type="entry name" value="alpha/beta-Hydrolases"/>
    <property type="match status" value="1"/>
</dbReference>
<proteinExistence type="predicted"/>
<dbReference type="Proteomes" id="UP001633002">
    <property type="component" value="Unassembled WGS sequence"/>
</dbReference>
<evidence type="ECO:0000313" key="2">
    <source>
        <dbReference type="EMBL" id="KAL3676564.1"/>
    </source>
</evidence>
<dbReference type="PANTHER" id="PTHR23024:SF24">
    <property type="entry name" value="ALPHA_BETA HYDROLASE FOLD-3 DOMAIN-CONTAINING PROTEIN"/>
    <property type="match status" value="1"/>
</dbReference>
<dbReference type="AlphaFoldDB" id="A0ABD3GH97"/>
<reference evidence="2 3" key="1">
    <citation type="submission" date="2024-09" db="EMBL/GenBank/DDBJ databases">
        <title>Chromosome-scale assembly of Riccia sorocarpa.</title>
        <authorList>
            <person name="Paukszto L."/>
        </authorList>
    </citation>
    <scope>NUCLEOTIDE SEQUENCE [LARGE SCALE GENOMIC DNA]</scope>
    <source>
        <strain evidence="2">LP-2024</strain>
        <tissue evidence="2">Aerial parts of the thallus</tissue>
    </source>
</reference>
<keyword evidence="3" id="KW-1185">Reference proteome</keyword>
<comment type="caution">
    <text evidence="2">The sequence shown here is derived from an EMBL/GenBank/DDBJ whole genome shotgun (WGS) entry which is preliminary data.</text>
</comment>
<dbReference type="EMBL" id="JBJQOH010000008">
    <property type="protein sequence ID" value="KAL3676564.1"/>
    <property type="molecule type" value="Genomic_DNA"/>
</dbReference>
<dbReference type="PANTHER" id="PTHR23024">
    <property type="entry name" value="ARYLACETAMIDE DEACETYLASE"/>
    <property type="match status" value="1"/>
</dbReference>
<dbReference type="InterPro" id="IPR013094">
    <property type="entry name" value="AB_hydrolase_3"/>
</dbReference>